<keyword evidence="1 4" id="KW-0808">Transferase</keyword>
<dbReference type="NCBIfam" id="TIGR00128">
    <property type="entry name" value="fabD"/>
    <property type="match status" value="1"/>
</dbReference>
<keyword evidence="2 4" id="KW-0012">Acyltransferase</keyword>
<dbReference type="Pfam" id="PF00698">
    <property type="entry name" value="Acyl_transf_1"/>
    <property type="match status" value="1"/>
</dbReference>
<protein>
    <recommendedName>
        <fullName evidence="4">Malonyl CoA-acyl carrier protein transacylase</fullName>
        <ecNumber evidence="4">2.3.1.39</ecNumber>
    </recommendedName>
</protein>
<evidence type="ECO:0000259" key="6">
    <source>
        <dbReference type="SMART" id="SM00827"/>
    </source>
</evidence>
<dbReference type="GO" id="GO:0005829">
    <property type="term" value="C:cytosol"/>
    <property type="evidence" value="ECO:0007669"/>
    <property type="project" value="TreeGrafter"/>
</dbReference>
<dbReference type="PANTHER" id="PTHR42681">
    <property type="entry name" value="MALONYL-COA-ACYL CARRIER PROTEIN TRANSACYLASE, MITOCHONDRIAL"/>
    <property type="match status" value="1"/>
</dbReference>
<dbReference type="eggNOG" id="COG0331">
    <property type="taxonomic scope" value="Bacteria"/>
</dbReference>
<evidence type="ECO:0000256" key="4">
    <source>
        <dbReference type="PIRNR" id="PIRNR000446"/>
    </source>
</evidence>
<evidence type="ECO:0000256" key="1">
    <source>
        <dbReference type="ARBA" id="ARBA00022679"/>
    </source>
</evidence>
<dbReference type="SUPFAM" id="SSF52151">
    <property type="entry name" value="FabD/lysophospholipase-like"/>
    <property type="match status" value="1"/>
</dbReference>
<dbReference type="EC" id="2.3.1.39" evidence="4"/>
<dbReference type="RefSeq" id="WP_009201351.1">
    <property type="nucleotide sequence ID" value="NZ_ACJX03000001.1"/>
</dbReference>
<dbReference type="SMART" id="SM00827">
    <property type="entry name" value="PKS_AT"/>
    <property type="match status" value="1"/>
</dbReference>
<dbReference type="InterPro" id="IPR016036">
    <property type="entry name" value="Malonyl_transacylase_ACP-bd"/>
</dbReference>
<gene>
    <name evidence="7" type="ORF">HMPREF1705_03208</name>
</gene>
<comment type="caution">
    <text evidence="7">The sequence shown here is derived from an EMBL/GenBank/DDBJ whole genome shotgun (WGS) entry which is preliminary data.</text>
</comment>
<dbReference type="OrthoDB" id="9805460at2"/>
<comment type="similarity">
    <text evidence="4">Belongs to the fabD family.</text>
</comment>
<feature type="active site" evidence="5">
    <location>
        <position position="92"/>
    </location>
</feature>
<dbReference type="InterPro" id="IPR016035">
    <property type="entry name" value="Acyl_Trfase/lysoPLipase"/>
</dbReference>
<name>A0A0T5XC45_9BACT</name>
<feature type="active site" evidence="5">
    <location>
        <position position="202"/>
    </location>
</feature>
<dbReference type="FunFam" id="3.30.70.250:FF:000001">
    <property type="entry name" value="Malonyl CoA-acyl carrier protein transacylase"/>
    <property type="match status" value="1"/>
</dbReference>
<dbReference type="InterPro" id="IPR004410">
    <property type="entry name" value="Malonyl_CoA-ACP_transAc_FabD"/>
</dbReference>
<dbReference type="InterPro" id="IPR050858">
    <property type="entry name" value="Mal-CoA-ACP_Trans/PKS_FabD"/>
</dbReference>
<dbReference type="InterPro" id="IPR024925">
    <property type="entry name" value="Malonyl_CoA-ACP_transAc"/>
</dbReference>
<organism evidence="7 8">
    <name type="scientific">Acetomicrobium hydrogeniformans ATCC BAA-1850</name>
    <dbReference type="NCBI Taxonomy" id="592015"/>
    <lineage>
        <taxon>Bacteria</taxon>
        <taxon>Thermotogati</taxon>
        <taxon>Synergistota</taxon>
        <taxon>Synergistia</taxon>
        <taxon>Synergistales</taxon>
        <taxon>Acetomicrobiaceae</taxon>
        <taxon>Acetomicrobium</taxon>
    </lineage>
</organism>
<dbReference type="InterPro" id="IPR001227">
    <property type="entry name" value="Ac_transferase_dom_sf"/>
</dbReference>
<proteinExistence type="inferred from homology"/>
<dbReference type="PANTHER" id="PTHR42681:SF1">
    <property type="entry name" value="MALONYL-COA-ACYL CARRIER PROTEIN TRANSACYLASE, MITOCHONDRIAL"/>
    <property type="match status" value="1"/>
</dbReference>
<dbReference type="InterPro" id="IPR014043">
    <property type="entry name" value="Acyl_transferase_dom"/>
</dbReference>
<sequence>MAYAFVFPGQGVQEVGMGREFYDEFTVSREMFLRADEALGFPLSRVIFEGPEEELTKTEFAQPAILTVSIAAFEALKSMRKELDPSFVAGHSLGEYTSLVASGALKLEDGVRLVNIRGKLMQQVVPLGVGAMAAIIGLDKETVEEICSLASTAESFCEPANYNSPQQIVLSGHAEAVNRAIELAKERKAKRAVPLKVSAPFHSSLMRPVAEGLSEAFKSCEWRRPKWPVVANVNAKPLESVEEIQKALLLQSYSPVLWTQSVEFMRGAGADSFLEVGPGGVLTGLIKKIAKDVKVYSLDSPEKLKGALDFLGGAQVE</sequence>
<dbReference type="Gene3D" id="3.40.366.10">
    <property type="entry name" value="Malonyl-Coenzyme A Acyl Carrier Protein, domain 2"/>
    <property type="match status" value="1"/>
</dbReference>
<dbReference type="SUPFAM" id="SSF55048">
    <property type="entry name" value="Probable ACP-binding domain of malonyl-CoA ACP transacylase"/>
    <property type="match status" value="1"/>
</dbReference>
<reference evidence="8" key="1">
    <citation type="submission" date="2012-09" db="EMBL/GenBank/DDBJ databases">
        <authorList>
            <person name="Weinstock G."/>
            <person name="Sodergren E."/>
            <person name="Clifton S."/>
            <person name="Fulton L."/>
            <person name="Fulton B."/>
            <person name="Courtney L."/>
            <person name="Fronick C."/>
            <person name="Harrison M."/>
            <person name="Strong C."/>
            <person name="Farmer C."/>
            <person name="Delehaunty K."/>
            <person name="Markovic C."/>
            <person name="Hall O."/>
            <person name="Minx P."/>
            <person name="Tomlinson C."/>
            <person name="Mitreva M."/>
            <person name="Nelson J."/>
            <person name="Hou S."/>
            <person name="Wollam A."/>
            <person name="Pepin K.H."/>
            <person name="Johnson M."/>
            <person name="Bhonagiri V."/>
            <person name="Nash W.E."/>
            <person name="Suruliraj S."/>
            <person name="Warren W."/>
            <person name="Chinwalla A."/>
            <person name="Mardis E.R."/>
            <person name="Wilson R.K."/>
        </authorList>
    </citation>
    <scope>NUCLEOTIDE SEQUENCE [LARGE SCALE GENOMIC DNA]</scope>
    <source>
        <strain evidence="8">OS1</strain>
    </source>
</reference>
<keyword evidence="8" id="KW-1185">Reference proteome</keyword>
<dbReference type="STRING" id="592015.HMPREF1705_03208"/>
<evidence type="ECO:0000313" key="8">
    <source>
        <dbReference type="Proteomes" id="UP000005273"/>
    </source>
</evidence>
<dbReference type="Gene3D" id="3.30.70.250">
    <property type="entry name" value="Malonyl-CoA ACP transacylase, ACP-binding"/>
    <property type="match status" value="1"/>
</dbReference>
<evidence type="ECO:0000313" key="7">
    <source>
        <dbReference type="EMBL" id="KRT35948.1"/>
    </source>
</evidence>
<dbReference type="PIRSF" id="PIRSF000446">
    <property type="entry name" value="Mct"/>
    <property type="match status" value="1"/>
</dbReference>
<accession>A0A0T5XC45</accession>
<comment type="catalytic activity">
    <reaction evidence="3 4">
        <text>holo-[ACP] + malonyl-CoA = malonyl-[ACP] + CoA</text>
        <dbReference type="Rhea" id="RHEA:41792"/>
        <dbReference type="Rhea" id="RHEA-COMP:9623"/>
        <dbReference type="Rhea" id="RHEA-COMP:9685"/>
        <dbReference type="ChEBI" id="CHEBI:57287"/>
        <dbReference type="ChEBI" id="CHEBI:57384"/>
        <dbReference type="ChEBI" id="CHEBI:64479"/>
        <dbReference type="ChEBI" id="CHEBI:78449"/>
        <dbReference type="EC" id="2.3.1.39"/>
    </reaction>
</comment>
<dbReference type="AlphaFoldDB" id="A0A0T5XC45"/>
<dbReference type="GO" id="GO:0004314">
    <property type="term" value="F:[acyl-carrier-protein] S-malonyltransferase activity"/>
    <property type="evidence" value="ECO:0007669"/>
    <property type="project" value="UniProtKB-EC"/>
</dbReference>
<feature type="domain" description="Malonyl-CoA:ACP transacylase (MAT)" evidence="6">
    <location>
        <begin position="6"/>
        <end position="303"/>
    </location>
</feature>
<dbReference type="Proteomes" id="UP000005273">
    <property type="component" value="Unassembled WGS sequence"/>
</dbReference>
<evidence type="ECO:0000256" key="3">
    <source>
        <dbReference type="ARBA" id="ARBA00048462"/>
    </source>
</evidence>
<evidence type="ECO:0000256" key="2">
    <source>
        <dbReference type="ARBA" id="ARBA00023315"/>
    </source>
</evidence>
<dbReference type="GO" id="GO:0006633">
    <property type="term" value="P:fatty acid biosynthetic process"/>
    <property type="evidence" value="ECO:0007669"/>
    <property type="project" value="TreeGrafter"/>
</dbReference>
<evidence type="ECO:0000256" key="5">
    <source>
        <dbReference type="PIRSR" id="PIRSR000446-1"/>
    </source>
</evidence>
<dbReference type="EMBL" id="ACJX03000001">
    <property type="protein sequence ID" value="KRT35948.1"/>
    <property type="molecule type" value="Genomic_DNA"/>
</dbReference>